<evidence type="ECO:0000313" key="3">
    <source>
        <dbReference type="EMBL" id="HGQ17865.1"/>
    </source>
</evidence>
<dbReference type="InterPro" id="IPR006439">
    <property type="entry name" value="HAD-SF_hydro_IA"/>
</dbReference>
<dbReference type="Gene3D" id="1.10.150.240">
    <property type="entry name" value="Putative phosphatase, domain 2"/>
    <property type="match status" value="1"/>
</dbReference>
<dbReference type="Pfam" id="PF13419">
    <property type="entry name" value="HAD_2"/>
    <property type="match status" value="1"/>
</dbReference>
<sequence>MIKGIVFDLDGTLVDSVNIHLISWIEACKLLGISAKLDSTTINMIKDLVGLAAEDIALTITGDESKAKNLAELKRRIYLEKIDSITPFPGVVDGIRKLRELGLRIAIASSTSRATIEAVTKNTGIINLIDDYVGSDEVIRRKPDPEMFLKAMKKIGIEPNEAIVVGDTKYDIAPANQLGAISILICWRGCNEVDVRPTFYAYTIDDVIEIAKILLKTGERLQKMP</sequence>
<dbReference type="GO" id="GO:0006281">
    <property type="term" value="P:DNA repair"/>
    <property type="evidence" value="ECO:0007669"/>
    <property type="project" value="TreeGrafter"/>
</dbReference>
<comment type="caution">
    <text evidence="3">The sequence shown here is derived from an EMBL/GenBank/DDBJ whole genome shotgun (WGS) entry which is preliminary data.</text>
</comment>
<dbReference type="Gene3D" id="3.40.50.1000">
    <property type="entry name" value="HAD superfamily/HAD-like"/>
    <property type="match status" value="1"/>
</dbReference>
<name>A0A7J3JPL3_9CREN</name>
<organism evidence="3">
    <name type="scientific">Ignisphaera aggregans</name>
    <dbReference type="NCBI Taxonomy" id="334771"/>
    <lineage>
        <taxon>Archaea</taxon>
        <taxon>Thermoproteota</taxon>
        <taxon>Thermoprotei</taxon>
        <taxon>Desulfurococcales</taxon>
        <taxon>Desulfurococcaceae</taxon>
        <taxon>Ignisphaera</taxon>
    </lineage>
</organism>
<dbReference type="NCBIfam" id="TIGR01509">
    <property type="entry name" value="HAD-SF-IA-v3"/>
    <property type="match status" value="1"/>
</dbReference>
<evidence type="ECO:0000313" key="2">
    <source>
        <dbReference type="EMBL" id="HGN37659.1"/>
    </source>
</evidence>
<dbReference type="AlphaFoldDB" id="A0A7J3JPL3"/>
<dbReference type="PANTHER" id="PTHR43434">
    <property type="entry name" value="PHOSPHOGLYCOLATE PHOSPHATASE"/>
    <property type="match status" value="1"/>
</dbReference>
<dbReference type="InterPro" id="IPR023214">
    <property type="entry name" value="HAD_sf"/>
</dbReference>
<dbReference type="EMBL" id="DTBZ01000062">
    <property type="protein sequence ID" value="HGQ17865.1"/>
    <property type="molecule type" value="Genomic_DNA"/>
</dbReference>
<dbReference type="NCBIfam" id="TIGR01549">
    <property type="entry name" value="HAD-SF-IA-v1"/>
    <property type="match status" value="1"/>
</dbReference>
<reference evidence="3" key="1">
    <citation type="journal article" date="2020" name="mSystems">
        <title>Genome- and Community-Level Interaction Insights into Carbon Utilization and Element Cycling Functions of Hydrothermarchaeota in Hydrothermal Sediment.</title>
        <authorList>
            <person name="Zhou Z."/>
            <person name="Liu Y."/>
            <person name="Xu W."/>
            <person name="Pan J."/>
            <person name="Luo Z.H."/>
            <person name="Li M."/>
        </authorList>
    </citation>
    <scope>NUCLEOTIDE SEQUENCE [LARGE SCALE GENOMIC DNA]</scope>
    <source>
        <strain evidence="2">SpSt-618</strain>
        <strain evidence="3">SpSt-657</strain>
    </source>
</reference>
<dbReference type="SFLD" id="SFLDG01135">
    <property type="entry name" value="C1.5.6:_HAD__Beta-PGM__Phospha"/>
    <property type="match status" value="1"/>
</dbReference>
<proteinExistence type="inferred from homology"/>
<dbReference type="SFLD" id="SFLDS00003">
    <property type="entry name" value="Haloacid_Dehalogenase"/>
    <property type="match status" value="1"/>
</dbReference>
<comment type="similarity">
    <text evidence="1">Belongs to the HAD-like hydrolase superfamily.</text>
</comment>
<evidence type="ECO:0000256" key="1">
    <source>
        <dbReference type="ARBA" id="ARBA00007958"/>
    </source>
</evidence>
<dbReference type="InterPro" id="IPR041492">
    <property type="entry name" value="HAD_2"/>
</dbReference>
<gene>
    <name evidence="2" type="ORF">ENT87_08975</name>
    <name evidence="3" type="ORF">ENU30_02625</name>
</gene>
<dbReference type="PANTHER" id="PTHR43434:SF1">
    <property type="entry name" value="PHOSPHOGLYCOLATE PHOSPHATASE"/>
    <property type="match status" value="1"/>
</dbReference>
<dbReference type="InterPro" id="IPR023198">
    <property type="entry name" value="PGP-like_dom2"/>
</dbReference>
<dbReference type="InterPro" id="IPR050155">
    <property type="entry name" value="HAD-like_hydrolase_sf"/>
</dbReference>
<dbReference type="InterPro" id="IPR036412">
    <property type="entry name" value="HAD-like_sf"/>
</dbReference>
<accession>A0A7J3JPL3</accession>
<dbReference type="PRINTS" id="PR00413">
    <property type="entry name" value="HADHALOGNASE"/>
</dbReference>
<dbReference type="SFLD" id="SFLDG01129">
    <property type="entry name" value="C1.5:_HAD__Beta-PGM__Phosphata"/>
    <property type="match status" value="1"/>
</dbReference>
<protein>
    <submittedName>
        <fullName evidence="3">HAD family phosphatase</fullName>
    </submittedName>
</protein>
<dbReference type="EMBL" id="DTAI01000265">
    <property type="protein sequence ID" value="HGN37659.1"/>
    <property type="molecule type" value="Genomic_DNA"/>
</dbReference>
<dbReference type="GO" id="GO:0008967">
    <property type="term" value="F:phosphoglycolate phosphatase activity"/>
    <property type="evidence" value="ECO:0007669"/>
    <property type="project" value="TreeGrafter"/>
</dbReference>
<dbReference type="SUPFAM" id="SSF56784">
    <property type="entry name" value="HAD-like"/>
    <property type="match status" value="1"/>
</dbReference>